<gene>
    <name evidence="14" type="ORF">RRG08_063602</name>
</gene>
<dbReference type="Proteomes" id="UP001283361">
    <property type="component" value="Unassembled WGS sequence"/>
</dbReference>
<proteinExistence type="inferred from homology"/>
<dbReference type="PRINTS" id="PR00700">
    <property type="entry name" value="PRTYPHPHTASE"/>
</dbReference>
<dbReference type="InterPro" id="IPR029021">
    <property type="entry name" value="Prot-tyrosine_phosphatase-like"/>
</dbReference>
<dbReference type="Gene3D" id="2.170.300.10">
    <property type="entry name" value="Tie2 ligand-binding domain superfamily"/>
    <property type="match status" value="2"/>
</dbReference>
<evidence type="ECO:0000256" key="10">
    <source>
        <dbReference type="SAM" id="Phobius"/>
    </source>
</evidence>
<comment type="caution">
    <text evidence="14">The sequence shown here is derived from an EMBL/GenBank/DDBJ whole genome shotgun (WGS) entry which is preliminary data.</text>
</comment>
<evidence type="ECO:0000256" key="1">
    <source>
        <dbReference type="ARBA" id="ARBA00009580"/>
    </source>
</evidence>
<dbReference type="PROSITE" id="PS00383">
    <property type="entry name" value="TYR_PHOSPHATASE_1"/>
    <property type="match status" value="1"/>
</dbReference>
<name>A0AAE1D443_9GAST</name>
<evidence type="ECO:0000259" key="13">
    <source>
        <dbReference type="PROSITE" id="PS50056"/>
    </source>
</evidence>
<feature type="domain" description="Tyrosine-protein phosphatase" evidence="12">
    <location>
        <begin position="838"/>
        <end position="1090"/>
    </location>
</feature>
<keyword evidence="5" id="KW-0106">Calcium</keyword>
<evidence type="ECO:0000259" key="12">
    <source>
        <dbReference type="PROSITE" id="PS50055"/>
    </source>
</evidence>
<dbReference type="InterPro" id="IPR050348">
    <property type="entry name" value="Protein-Tyr_Phosphatase"/>
</dbReference>
<dbReference type="Pfam" id="PF00102">
    <property type="entry name" value="Y_phosphatase"/>
    <property type="match status" value="2"/>
</dbReference>
<keyword evidence="6" id="KW-0904">Protein phosphatase</keyword>
<keyword evidence="11" id="KW-0732">Signal</keyword>
<evidence type="ECO:0000256" key="3">
    <source>
        <dbReference type="ARBA" id="ARBA00022723"/>
    </source>
</evidence>
<keyword evidence="15" id="KW-1185">Reference proteome</keyword>
<dbReference type="SMART" id="SM00607">
    <property type="entry name" value="FTP"/>
    <property type="match status" value="1"/>
</dbReference>
<dbReference type="PROSITE" id="PS50055">
    <property type="entry name" value="TYR_PHOSPHATASE_PTP"/>
    <property type="match status" value="2"/>
</dbReference>
<dbReference type="InterPro" id="IPR008979">
    <property type="entry name" value="Galactose-bd-like_sf"/>
</dbReference>
<dbReference type="InterPro" id="IPR000387">
    <property type="entry name" value="Tyr_Pase_dom"/>
</dbReference>
<feature type="domain" description="Tyrosine specific protein phosphatases" evidence="13">
    <location>
        <begin position="1012"/>
        <end position="1081"/>
    </location>
</feature>
<dbReference type="FunFam" id="3.90.190.10:FF:000102">
    <property type="entry name" value="Receptor-type tyrosine-protein phosphatase"/>
    <property type="match status" value="1"/>
</dbReference>
<dbReference type="PANTHER" id="PTHR19134:SF562">
    <property type="entry name" value="PROTEIN-TYROSINE-PHOSPHATASE"/>
    <property type="match status" value="1"/>
</dbReference>
<feature type="compositionally biased region" description="Polar residues" evidence="9">
    <location>
        <begin position="790"/>
        <end position="817"/>
    </location>
</feature>
<sequence length="1297" mass="141284">MVLIRLALSASLVLFTSLAAKRHLATECHTTGWFGSACRYQCHCAELSPCNSTSGDCQNGCHQQFFGPACQYESSPYTPVKSGLSWLADNDDGTCNQQLVESSISVRLVTPHRLTWVRVVVSKPDLLHEVHVSYVGERSDGLERACVVNATAIVDSRTVDITCDTQEPVRIVVLNGTGVNFLCSLHISGGRNVAVKQNTVQSSVVGSFTSVHGVDGDVGTDYQPSPTYRTSSQTCTHTSNTSHEWWEVTLGQPKNIDTIRVYNRPDCCGERLRGFSLLARDSSNSTVFSYTDTSAVSQPVYTIVPSSRIVRPVRTIQINKRISSFALTLCEVMALGESACPPGLFGLECDRQCNCASQEVACLVSTGGCPSGCAAGYTGEDCWTVCSAGMFGVDCQENCDLHCSGVNNDCHHVTGSCLVSCDPGYKPFPQCSQECESGTYGEDCGYTCSTRCLHNECDHVTGVCKQCGPGNTGILCDEECPVGFHGPGCSIPCNQFCAGTHNECDPVDGSCETACDAGYYPFPFCTDECPVTTYGVGCIEMCSSNCLNRDCHHVTGKCIQCAAGHTGEACDEICPPGRHGPECLEHCSVQCAGEDKPCNHITGLCELGCLPGYQPSSGCTEKCLRGTFGLNCEKSCSATCRSNECDHATGTCHQCVPGYVGGFCNQECPSHTYGTNCGNTCSTDCLDSMCNHVTGICHECVQGQTGDYCATPYSESSRQPDANLAAIGVAVGAGAVLLVLVIVLVLLLLRGRRKQKPRDAQPVLAQGAKNEDPELTQESSGIPHVLYRSGRTSGSANGQKQTEQSTGSVTSDLPPENTSVRVEDLKTYLQQHGTDSFLKEQFQAMPMTTNSAQTQGLTSRNVKKNRYKNIVPYDHSRVLLQADPARKHEDYFNASFVKGYKSQQTFIASQAPNDLILPDFVRMLWEQRVVRVVMLTNLVELSKIKCTQYWPKEGEAQFGEITIRLLTTIVFAEYTIRRFRFSKSGETARDVTQFHFTAWPDKSVPDSPWGLVDFYHRVSATPGSGPLLVHCSAGVGRTGTFIALCHLLQEAEETGKMDFLSTLWRLRQDRMSMIQTVDQYVFLHRAALVGHVTASKSFQVKVMSERHDAMQGETADVSAVYKEEFQALALACSIDVTASTNDVGEGQSAYNSARVNCEETKLCPLLPKEHHRPKLKSDHKSDHRGDHKRANYHLNAVLVPSLVKTRQNILTQLPLPSTVTDFWRLVTQYRVGLIVAFHTDCSRSDQSVGRFLPESAAAPLQDDLFEVKADVEADTSLCQTLSVSVQRHARKSSQASS</sequence>
<dbReference type="SUPFAM" id="SSF49785">
    <property type="entry name" value="Galactose-binding domain-like"/>
    <property type="match status" value="1"/>
</dbReference>
<keyword evidence="10" id="KW-0472">Membrane</keyword>
<feature type="non-terminal residue" evidence="14">
    <location>
        <position position="1297"/>
    </location>
</feature>
<dbReference type="Pfam" id="PF22633">
    <property type="entry name" value="F5_F8_type_C_2"/>
    <property type="match status" value="1"/>
</dbReference>
<dbReference type="InterPro" id="IPR006585">
    <property type="entry name" value="FTP1"/>
</dbReference>
<keyword evidence="10" id="KW-1133">Transmembrane helix</keyword>
<protein>
    <recommendedName>
        <fullName evidence="2">protein-tyrosine-phosphatase</fullName>
        <ecNumber evidence="2">3.1.3.48</ecNumber>
    </recommendedName>
</protein>
<feature type="chain" id="PRO_5042221794" description="protein-tyrosine-phosphatase" evidence="11">
    <location>
        <begin position="21"/>
        <end position="1297"/>
    </location>
</feature>
<dbReference type="InterPro" id="IPR000742">
    <property type="entry name" value="EGF"/>
</dbReference>
<evidence type="ECO:0000256" key="9">
    <source>
        <dbReference type="SAM" id="MobiDB-lite"/>
    </source>
</evidence>
<keyword evidence="4" id="KW-0378">Hydrolase</keyword>
<feature type="domain" description="Tyrosine-protein phosphatase" evidence="12">
    <location>
        <begin position="1121"/>
        <end position="1268"/>
    </location>
</feature>
<evidence type="ECO:0000256" key="4">
    <source>
        <dbReference type="ARBA" id="ARBA00022801"/>
    </source>
</evidence>
<evidence type="ECO:0000256" key="11">
    <source>
        <dbReference type="SAM" id="SignalP"/>
    </source>
</evidence>
<dbReference type="PANTHER" id="PTHR19134">
    <property type="entry name" value="RECEPTOR-TYPE TYROSINE-PROTEIN PHOSPHATASE"/>
    <property type="match status" value="1"/>
</dbReference>
<dbReference type="GO" id="GO:0004725">
    <property type="term" value="F:protein tyrosine phosphatase activity"/>
    <property type="evidence" value="ECO:0007669"/>
    <property type="project" value="UniProtKB-EC"/>
</dbReference>
<dbReference type="InterPro" id="IPR016130">
    <property type="entry name" value="Tyr_Pase_AS"/>
</dbReference>
<dbReference type="PROSITE" id="PS50056">
    <property type="entry name" value="TYR_PHOSPHATASE_2"/>
    <property type="match status" value="1"/>
</dbReference>
<dbReference type="SMART" id="SM00194">
    <property type="entry name" value="PTPc"/>
    <property type="match status" value="1"/>
</dbReference>
<dbReference type="Gene3D" id="2.60.120.260">
    <property type="entry name" value="Galactose-binding domain-like"/>
    <property type="match status" value="1"/>
</dbReference>
<dbReference type="InterPro" id="IPR003595">
    <property type="entry name" value="Tyr_Pase_cat"/>
</dbReference>
<dbReference type="EC" id="3.1.3.48" evidence="2"/>
<evidence type="ECO:0000313" key="15">
    <source>
        <dbReference type="Proteomes" id="UP001283361"/>
    </source>
</evidence>
<reference evidence="14" key="1">
    <citation type="journal article" date="2023" name="G3 (Bethesda)">
        <title>A reference genome for the long-term kleptoplast-retaining sea slug Elysia crispata morphotype clarki.</title>
        <authorList>
            <person name="Eastman K.E."/>
            <person name="Pendleton A.L."/>
            <person name="Shaikh M.A."/>
            <person name="Suttiyut T."/>
            <person name="Ogas R."/>
            <person name="Tomko P."/>
            <person name="Gavelis G."/>
            <person name="Widhalm J.R."/>
            <person name="Wisecaver J.H."/>
        </authorList>
    </citation>
    <scope>NUCLEOTIDE SEQUENCE</scope>
    <source>
        <strain evidence="14">ECLA1</strain>
    </source>
</reference>
<evidence type="ECO:0000256" key="6">
    <source>
        <dbReference type="ARBA" id="ARBA00022912"/>
    </source>
</evidence>
<accession>A0AAE1D443</accession>
<evidence type="ECO:0000256" key="8">
    <source>
        <dbReference type="ARBA" id="ARBA00051722"/>
    </source>
</evidence>
<comment type="similarity">
    <text evidence="1">Belongs to the protein-tyrosine phosphatase family.</text>
</comment>
<keyword evidence="7" id="KW-1015">Disulfide bond</keyword>
<dbReference type="SUPFAM" id="SSF52799">
    <property type="entry name" value="(Phosphotyrosine protein) phosphatases II"/>
    <property type="match status" value="2"/>
</dbReference>
<dbReference type="GO" id="GO:0046872">
    <property type="term" value="F:metal ion binding"/>
    <property type="evidence" value="ECO:0007669"/>
    <property type="project" value="UniProtKB-KW"/>
</dbReference>
<feature type="signal peptide" evidence="11">
    <location>
        <begin position="1"/>
        <end position="20"/>
    </location>
</feature>
<comment type="catalytic activity">
    <reaction evidence="8">
        <text>O-phospho-L-tyrosyl-[protein] + H2O = L-tyrosyl-[protein] + phosphate</text>
        <dbReference type="Rhea" id="RHEA:10684"/>
        <dbReference type="Rhea" id="RHEA-COMP:10136"/>
        <dbReference type="Rhea" id="RHEA-COMP:20101"/>
        <dbReference type="ChEBI" id="CHEBI:15377"/>
        <dbReference type="ChEBI" id="CHEBI:43474"/>
        <dbReference type="ChEBI" id="CHEBI:46858"/>
        <dbReference type="ChEBI" id="CHEBI:61978"/>
        <dbReference type="EC" id="3.1.3.48"/>
    </reaction>
</comment>
<dbReference type="SMART" id="SM00404">
    <property type="entry name" value="PTPc_motif"/>
    <property type="match status" value="1"/>
</dbReference>
<evidence type="ECO:0000256" key="7">
    <source>
        <dbReference type="ARBA" id="ARBA00023157"/>
    </source>
</evidence>
<keyword evidence="10" id="KW-0812">Transmembrane</keyword>
<dbReference type="SMART" id="SM00181">
    <property type="entry name" value="EGF"/>
    <property type="match status" value="6"/>
</dbReference>
<keyword evidence="3" id="KW-0479">Metal-binding</keyword>
<feature type="region of interest" description="Disordered" evidence="9">
    <location>
        <begin position="757"/>
        <end position="817"/>
    </location>
</feature>
<feature type="transmembrane region" description="Helical" evidence="10">
    <location>
        <begin position="724"/>
        <end position="749"/>
    </location>
</feature>
<dbReference type="Gene3D" id="3.90.190.10">
    <property type="entry name" value="Protein tyrosine phosphatase superfamily"/>
    <property type="match status" value="2"/>
</dbReference>
<evidence type="ECO:0000256" key="2">
    <source>
        <dbReference type="ARBA" id="ARBA00013064"/>
    </source>
</evidence>
<evidence type="ECO:0000256" key="5">
    <source>
        <dbReference type="ARBA" id="ARBA00022837"/>
    </source>
</evidence>
<organism evidence="14 15">
    <name type="scientific">Elysia crispata</name>
    <name type="common">lettuce slug</name>
    <dbReference type="NCBI Taxonomy" id="231223"/>
    <lineage>
        <taxon>Eukaryota</taxon>
        <taxon>Metazoa</taxon>
        <taxon>Spiralia</taxon>
        <taxon>Lophotrochozoa</taxon>
        <taxon>Mollusca</taxon>
        <taxon>Gastropoda</taxon>
        <taxon>Heterobranchia</taxon>
        <taxon>Euthyneura</taxon>
        <taxon>Panpulmonata</taxon>
        <taxon>Sacoglossa</taxon>
        <taxon>Placobranchoidea</taxon>
        <taxon>Plakobranchidae</taxon>
        <taxon>Elysia</taxon>
    </lineage>
</organism>
<evidence type="ECO:0000313" key="14">
    <source>
        <dbReference type="EMBL" id="KAK3755526.1"/>
    </source>
</evidence>
<dbReference type="InterPro" id="IPR000242">
    <property type="entry name" value="PTP_cat"/>
</dbReference>
<dbReference type="EMBL" id="JAWDGP010005596">
    <property type="protein sequence ID" value="KAK3755526.1"/>
    <property type="molecule type" value="Genomic_DNA"/>
</dbReference>